<proteinExistence type="predicted"/>
<evidence type="ECO:0000313" key="2">
    <source>
        <dbReference type="EMBL" id="CDG96511.1"/>
    </source>
</evidence>
<reference evidence="2" key="1">
    <citation type="submission" date="2013-07" db="EMBL/GenBank/DDBJ databases">
        <title>Sub-species coevolution in mutualistic symbiosis.</title>
        <authorList>
            <person name="Murfin K."/>
            <person name="Klassen J."/>
            <person name="Lee M."/>
            <person name="Forst S."/>
            <person name="Stock P."/>
            <person name="Goodrich-Blair H."/>
        </authorList>
    </citation>
    <scope>NUCLEOTIDE SEQUENCE [LARGE SCALE GENOMIC DNA]</scope>
    <source>
        <strain evidence="2">Puntauvense</strain>
    </source>
</reference>
<name>A0A077N2W1_XENBV</name>
<sequence>MPKKSKPFRICVEGATTDGRKIQRDWLTQIADSYNPTTYGARINQEHYNYSWSPRFGDVESVYTEEIKDGALAGKLGLYGILSPTEELIELNRKRQKVYTSAEINLDFADSGAAYLVGLAVTDSPASLGTEMLQFSAGAAINPLNGRKQHVDNLFTAAEETVLEFIELPEESDKPSLFSRVQTFFQKKQQSDDARFNDVYQAVELCAKEQQATADTVSAFSQQIDEVVDLKQKQTALETRLNDLTTQLSQQDSKPNQRPVSLGSQNADTPASEHLTNC</sequence>
<accession>A0A077N2W1</accession>
<dbReference type="InterPro" id="IPR009228">
    <property type="entry name" value="Capsid_scaffold_GpO"/>
</dbReference>
<evidence type="ECO:0000256" key="1">
    <source>
        <dbReference type="SAM" id="MobiDB-lite"/>
    </source>
</evidence>
<dbReference type="Pfam" id="PF05929">
    <property type="entry name" value="Phage_GPO"/>
    <property type="match status" value="1"/>
</dbReference>
<dbReference type="AlphaFoldDB" id="A0A077N2W1"/>
<organism evidence="2">
    <name type="scientific">Xenorhabdus bovienii str. puntauvense</name>
    <dbReference type="NCBI Taxonomy" id="1398201"/>
    <lineage>
        <taxon>Bacteria</taxon>
        <taxon>Pseudomonadati</taxon>
        <taxon>Pseudomonadota</taxon>
        <taxon>Gammaproteobacteria</taxon>
        <taxon>Enterobacterales</taxon>
        <taxon>Morganellaceae</taxon>
        <taxon>Xenorhabdus</taxon>
    </lineage>
</organism>
<dbReference type="Proteomes" id="UP000028511">
    <property type="component" value="Unassembled WGS sequence"/>
</dbReference>
<protein>
    <submittedName>
        <fullName evidence="2">Presumed capsid scaffolding protein (GpO)</fullName>
    </submittedName>
</protein>
<gene>
    <name evidence="2" type="ORF">XBP1_2140007</name>
</gene>
<feature type="region of interest" description="Disordered" evidence="1">
    <location>
        <begin position="246"/>
        <end position="278"/>
    </location>
</feature>
<dbReference type="EMBL" id="CBSW010000129">
    <property type="protein sequence ID" value="CDG96511.1"/>
    <property type="molecule type" value="Genomic_DNA"/>
</dbReference>
<dbReference type="RefSeq" id="WP_038216667.1">
    <property type="nucleotide sequence ID" value="NZ_CAWLWN010000187.1"/>
</dbReference>
<comment type="caution">
    <text evidence="2">The sequence shown here is derived from an EMBL/GenBank/DDBJ whole genome shotgun (WGS) entry which is preliminary data.</text>
</comment>
<dbReference type="HOGENOM" id="CLU_066846_1_0_6"/>